<evidence type="ECO:0000313" key="13">
    <source>
        <dbReference type="Proteomes" id="UP000235116"/>
    </source>
</evidence>
<organism evidence="12 13">
    <name type="scientific">Ketobacter alkanivorans</name>
    <dbReference type="NCBI Taxonomy" id="1917421"/>
    <lineage>
        <taxon>Bacteria</taxon>
        <taxon>Pseudomonadati</taxon>
        <taxon>Pseudomonadota</taxon>
        <taxon>Gammaproteobacteria</taxon>
        <taxon>Pseudomonadales</taxon>
        <taxon>Ketobacteraceae</taxon>
        <taxon>Ketobacter</taxon>
    </lineage>
</organism>
<feature type="transmembrane region" description="Helical" evidence="8">
    <location>
        <begin position="413"/>
        <end position="431"/>
    </location>
</feature>
<name>A0A2K9LNL7_9GAMM</name>
<sequence length="623" mass="67093">MHHCKLMLALLLSWLSIQAFANEEEFLPVNEAFKVSGIEAGNHVHFTFTIADGYYLYKHRFGFETTDGSAGVLGEPVYQQAGEWKDDPIFGNVIVFHSQVDIYVPIKEAPDGFIEIDARYQGCAEKGLCYIPQTYTNMYQIDVNADKPLIEQAAPPAKPSATVSTDLDDPSLTETPLTGPKLSFDQGEAGAGSSKSTDLDSDDALSLENFLSENGLLSILGVFFLIGIGLTFTPCVLPMVPILSGIIVGQGTDLSRSKAAALSITYVLGMAVTYAALGVVAGVTGAKLQVAMQNPTVLFSFAAVFVVLSFSMFGFYELQLPGSVQNRLNNISQQQQGGTYIGVAIIGILSALVVSPCVSAPLAGALLYIGQSGDWLLGGSALLALGLGMGTPLIAIGVTGANILPKAGGWMDNVKGLFGVMLLAVALWLVKHLLPDLLAWVIGGGLFILAGLYLGAFDPLTSPKGKLFRGIGLTVVICGAALILSQFVTAPANSPQSIEARTELPFQRIRSEQALEQALASAKARQQPVMLDYFADWCTACFEMEHETFSKNDVQARLSDHLWLQIDLTNNPEDSQLLKRYKLPGPPAILFFNSSGEELENARIYAYKSKPQFMKHLDDHHIQ</sequence>
<comment type="subcellular location">
    <subcellularLocation>
        <location evidence="1">Membrane</location>
        <topology evidence="1">Multi-pass membrane protein</topology>
    </subcellularLocation>
</comment>
<dbReference type="InterPro" id="IPR036249">
    <property type="entry name" value="Thioredoxin-like_sf"/>
</dbReference>
<feature type="signal peptide" evidence="9">
    <location>
        <begin position="1"/>
        <end position="21"/>
    </location>
</feature>
<keyword evidence="4 8" id="KW-1133">Transmembrane helix</keyword>
<dbReference type="AlphaFoldDB" id="A0A2K9LNL7"/>
<evidence type="ECO:0000259" key="11">
    <source>
        <dbReference type="Pfam" id="PF11412"/>
    </source>
</evidence>
<feature type="domain" description="Thiol:disulfide interchange protein DsbD N-terminal" evidence="11">
    <location>
        <begin position="24"/>
        <end position="136"/>
    </location>
</feature>
<dbReference type="Gene3D" id="2.60.40.1250">
    <property type="entry name" value="Thiol:disulfide interchange protein DsbD, N-terminal domain"/>
    <property type="match status" value="1"/>
</dbReference>
<evidence type="ECO:0000256" key="6">
    <source>
        <dbReference type="ARBA" id="ARBA00023284"/>
    </source>
</evidence>
<evidence type="ECO:0000256" key="2">
    <source>
        <dbReference type="ARBA" id="ARBA00022692"/>
    </source>
</evidence>
<dbReference type="GO" id="GO:0045454">
    <property type="term" value="P:cell redox homeostasis"/>
    <property type="evidence" value="ECO:0007669"/>
    <property type="project" value="TreeGrafter"/>
</dbReference>
<feature type="transmembrane region" description="Helical" evidence="8">
    <location>
        <begin position="297"/>
        <end position="318"/>
    </location>
</feature>
<feature type="transmembrane region" description="Helical" evidence="8">
    <location>
        <begin position="260"/>
        <end position="285"/>
    </location>
</feature>
<evidence type="ECO:0000256" key="1">
    <source>
        <dbReference type="ARBA" id="ARBA00004141"/>
    </source>
</evidence>
<dbReference type="GO" id="GO:0015035">
    <property type="term" value="F:protein-disulfide reductase activity"/>
    <property type="evidence" value="ECO:0007669"/>
    <property type="project" value="TreeGrafter"/>
</dbReference>
<keyword evidence="5 8" id="KW-0472">Membrane</keyword>
<keyword evidence="6" id="KW-0676">Redox-active center</keyword>
<keyword evidence="9" id="KW-0732">Signal</keyword>
<feature type="transmembrane region" description="Helical" evidence="8">
    <location>
        <begin position="467"/>
        <end position="488"/>
    </location>
</feature>
<dbReference type="PANTHER" id="PTHR32234">
    <property type="entry name" value="THIOL:DISULFIDE INTERCHANGE PROTEIN DSBD"/>
    <property type="match status" value="1"/>
</dbReference>
<dbReference type="InterPro" id="IPR036929">
    <property type="entry name" value="DsbDN_sf"/>
</dbReference>
<dbReference type="CDD" id="cd02953">
    <property type="entry name" value="DsbDgamma"/>
    <property type="match status" value="1"/>
</dbReference>
<dbReference type="RefSeq" id="WP_101895106.1">
    <property type="nucleotide sequence ID" value="NZ_CP022684.1"/>
</dbReference>
<keyword evidence="2 8" id="KW-0812">Transmembrane</keyword>
<dbReference type="Pfam" id="PF02683">
    <property type="entry name" value="DsbD_TM"/>
    <property type="match status" value="1"/>
</dbReference>
<dbReference type="InterPro" id="IPR003834">
    <property type="entry name" value="Cyt_c_assmbl_TM_dom"/>
</dbReference>
<dbReference type="PROSITE" id="PS00194">
    <property type="entry name" value="THIOREDOXIN_1"/>
    <property type="match status" value="1"/>
</dbReference>
<evidence type="ECO:0000256" key="3">
    <source>
        <dbReference type="ARBA" id="ARBA00022748"/>
    </source>
</evidence>
<dbReference type="GO" id="GO:0016020">
    <property type="term" value="C:membrane"/>
    <property type="evidence" value="ECO:0007669"/>
    <property type="project" value="UniProtKB-SubCell"/>
</dbReference>
<dbReference type="SUPFAM" id="SSF74863">
    <property type="entry name" value="Thiol:disulfide interchange protein DsbD, N-terminal domain (DsbD-alpha)"/>
    <property type="match status" value="1"/>
</dbReference>
<evidence type="ECO:0000313" key="12">
    <source>
        <dbReference type="EMBL" id="AUM13731.1"/>
    </source>
</evidence>
<dbReference type="Pfam" id="PF13899">
    <property type="entry name" value="Thioredoxin_7"/>
    <property type="match status" value="1"/>
</dbReference>
<keyword evidence="13" id="KW-1185">Reference proteome</keyword>
<dbReference type="Gene3D" id="3.40.30.10">
    <property type="entry name" value="Glutaredoxin"/>
    <property type="match status" value="1"/>
</dbReference>
<dbReference type="SUPFAM" id="SSF52833">
    <property type="entry name" value="Thioredoxin-like"/>
    <property type="match status" value="1"/>
</dbReference>
<dbReference type="Pfam" id="PF11412">
    <property type="entry name" value="DsbD_N"/>
    <property type="match status" value="1"/>
</dbReference>
<evidence type="ECO:0000256" key="9">
    <source>
        <dbReference type="SAM" id="SignalP"/>
    </source>
</evidence>
<protein>
    <recommendedName>
        <fullName evidence="14">Protein-disulfide reductase</fullName>
    </recommendedName>
</protein>
<evidence type="ECO:0000256" key="5">
    <source>
        <dbReference type="ARBA" id="ARBA00023136"/>
    </source>
</evidence>
<dbReference type="EMBL" id="CP022684">
    <property type="protein sequence ID" value="AUM13731.1"/>
    <property type="molecule type" value="Genomic_DNA"/>
</dbReference>
<dbReference type="InterPro" id="IPR035671">
    <property type="entry name" value="DsbD_gamma"/>
</dbReference>
<feature type="chain" id="PRO_5014966448" description="Protein-disulfide reductase" evidence="9">
    <location>
        <begin position="22"/>
        <end position="623"/>
    </location>
</feature>
<dbReference type="KEGG" id="kak:Kalk_15445"/>
<feature type="transmembrane region" description="Helical" evidence="8">
    <location>
        <begin position="375"/>
        <end position="401"/>
    </location>
</feature>
<reference evidence="13" key="1">
    <citation type="submission" date="2017-08" db="EMBL/GenBank/DDBJ databases">
        <title>Direct submision.</title>
        <authorList>
            <person name="Kim S.-J."/>
            <person name="Rhee S.-K."/>
        </authorList>
    </citation>
    <scope>NUCLEOTIDE SEQUENCE [LARGE SCALE GENOMIC DNA]</scope>
    <source>
        <strain evidence="13">GI5</strain>
    </source>
</reference>
<dbReference type="OrthoDB" id="9811036at2"/>
<feature type="transmembrane region" description="Helical" evidence="8">
    <location>
        <begin position="215"/>
        <end position="248"/>
    </location>
</feature>
<dbReference type="Proteomes" id="UP000235116">
    <property type="component" value="Chromosome"/>
</dbReference>
<dbReference type="PANTHER" id="PTHR32234:SF0">
    <property type="entry name" value="THIOL:DISULFIDE INTERCHANGE PROTEIN DSBD"/>
    <property type="match status" value="1"/>
</dbReference>
<evidence type="ECO:0000259" key="10">
    <source>
        <dbReference type="Pfam" id="PF02683"/>
    </source>
</evidence>
<evidence type="ECO:0000256" key="7">
    <source>
        <dbReference type="SAM" id="MobiDB-lite"/>
    </source>
</evidence>
<feature type="domain" description="Cytochrome C biogenesis protein transmembrane" evidence="10">
    <location>
        <begin position="217"/>
        <end position="433"/>
    </location>
</feature>
<gene>
    <name evidence="12" type="ORF">Kalk_15445</name>
</gene>
<evidence type="ECO:0000256" key="8">
    <source>
        <dbReference type="SAM" id="Phobius"/>
    </source>
</evidence>
<accession>A0A2K9LNL7</accession>
<dbReference type="NCBIfam" id="NF001419">
    <property type="entry name" value="PRK00293.1"/>
    <property type="match status" value="1"/>
</dbReference>
<keyword evidence="3" id="KW-0201">Cytochrome c-type biogenesis</keyword>
<dbReference type="InterPro" id="IPR017937">
    <property type="entry name" value="Thioredoxin_CS"/>
</dbReference>
<dbReference type="InterPro" id="IPR028250">
    <property type="entry name" value="DsbDN"/>
</dbReference>
<dbReference type="GO" id="GO:0017004">
    <property type="term" value="P:cytochrome complex assembly"/>
    <property type="evidence" value="ECO:0007669"/>
    <property type="project" value="UniProtKB-KW"/>
</dbReference>
<evidence type="ECO:0000256" key="4">
    <source>
        <dbReference type="ARBA" id="ARBA00022989"/>
    </source>
</evidence>
<feature type="region of interest" description="Disordered" evidence="7">
    <location>
        <begin position="154"/>
        <end position="199"/>
    </location>
</feature>
<feature type="transmembrane region" description="Helical" evidence="8">
    <location>
        <begin position="339"/>
        <end position="369"/>
    </location>
</feature>
<proteinExistence type="predicted"/>
<feature type="transmembrane region" description="Helical" evidence="8">
    <location>
        <begin position="437"/>
        <end position="455"/>
    </location>
</feature>
<evidence type="ECO:0008006" key="14">
    <source>
        <dbReference type="Google" id="ProtNLM"/>
    </source>
</evidence>